<dbReference type="InterPro" id="IPR013762">
    <property type="entry name" value="Integrase-like_cat_sf"/>
</dbReference>
<keyword evidence="2" id="KW-0175">Coiled coil</keyword>
<dbReference type="GO" id="GO:0006310">
    <property type="term" value="P:DNA recombination"/>
    <property type="evidence" value="ECO:0007669"/>
    <property type="project" value="UniProtKB-KW"/>
</dbReference>
<dbReference type="Gene3D" id="1.10.443.10">
    <property type="entry name" value="Intergrase catalytic core"/>
    <property type="match status" value="1"/>
</dbReference>
<comment type="caution">
    <text evidence="3">The sequence shown here is derived from an EMBL/GenBank/DDBJ whole genome shotgun (WGS) entry which is preliminary data.</text>
</comment>
<dbReference type="GO" id="GO:0003677">
    <property type="term" value="F:DNA binding"/>
    <property type="evidence" value="ECO:0007669"/>
    <property type="project" value="InterPro"/>
</dbReference>
<organism evidence="3">
    <name type="scientific">Salmonella enterica</name>
    <name type="common">Salmonella choleraesuis</name>
    <dbReference type="NCBI Taxonomy" id="28901"/>
    <lineage>
        <taxon>Bacteria</taxon>
        <taxon>Pseudomonadati</taxon>
        <taxon>Pseudomonadota</taxon>
        <taxon>Gammaproteobacteria</taxon>
        <taxon>Enterobacterales</taxon>
        <taxon>Enterobacteriaceae</taxon>
        <taxon>Salmonella</taxon>
    </lineage>
</organism>
<name>A0A5T2QX42_SALER</name>
<dbReference type="InterPro" id="IPR011010">
    <property type="entry name" value="DNA_brk_join_enz"/>
</dbReference>
<evidence type="ECO:0000313" key="3">
    <source>
        <dbReference type="EMBL" id="EAM5642450.1"/>
    </source>
</evidence>
<feature type="coiled-coil region" evidence="2">
    <location>
        <begin position="569"/>
        <end position="596"/>
    </location>
</feature>
<evidence type="ECO:0000256" key="2">
    <source>
        <dbReference type="SAM" id="Coils"/>
    </source>
</evidence>
<sequence>MKDNNLLFFRTKQKVNAKLNLKEFIRFCRFELTAKDRDLIWESNWWKGIAIFNKINITHKREPDKKELLDDDYIDFAKAYMKYQLALTGSRWKLSSSIVVLKVIEQTLLMVNKRADITRVNISVLDEAALTIKHSYKERTAYDYGQELQKLVGFLSENSLLEAGTLSWLSPIKPEEQSNRISSKAEEARIKKLPDETALNAMAEIFSLPDDELSERDLFTTSVFALLMCAPSRISEILALSCDCEVNETDSKGVQKYGLRFYSMKGYGADIKWIPEIMVPVAKKAIERLRKLSKSAREFALWVENNPEKFFRRDHYPDIAEDEILKPNQICDLLGYNSDSKEGRKKYLYQVNIYDCNETYSMKSLWKIIMSKLPSGFPYYYKDIKYSDTLCLLNVNQLDKVKITIMYELQKPSKNIFMPDISVTNKEHVRFENIFTRYGYVSPNGEPLYLRSHQPRHLLNTIAQRNGMSNLDIAKWSGRAKVSQNKVYNHVSEDEMLRKAEALDISSIGSQAFMIDSVEPNLPVTEGMVNLWEHGAIHTTEFGYCVHDYMMSPCDKFRDCINCNEQVCVKGDEEKLQRLEERLNMTEGLLSKAKESMTEEELGADRWVKHHESTLSRLRELISILSDDAIPDGSRIKLGGESFTQLGRVLNKFENLENKGNTNYIN</sequence>
<dbReference type="EMBL" id="AACVIE010000004">
    <property type="protein sequence ID" value="EAM5642450.1"/>
    <property type="molecule type" value="Genomic_DNA"/>
</dbReference>
<evidence type="ECO:0000256" key="1">
    <source>
        <dbReference type="ARBA" id="ARBA00023172"/>
    </source>
</evidence>
<dbReference type="AlphaFoldDB" id="A0A5T2QX42"/>
<reference evidence="3" key="1">
    <citation type="submission" date="2019-01" db="EMBL/GenBank/DDBJ databases">
        <authorList>
            <consortium name="PulseNet: The National Subtyping Network for Foodborne Disease Surveillance"/>
            <person name="Tarr C.L."/>
            <person name="Trees E."/>
            <person name="Katz L.S."/>
            <person name="Carleton-Romer H.A."/>
            <person name="Stroika S."/>
            <person name="Kucerova Z."/>
            <person name="Roache K.F."/>
            <person name="Sabol A.L."/>
            <person name="Besser J."/>
            <person name="Gerner-Smidt P."/>
        </authorList>
    </citation>
    <scope>NUCLEOTIDE SEQUENCE</scope>
    <source>
        <strain evidence="3">PNUSAS064512</strain>
    </source>
</reference>
<dbReference type="GO" id="GO:0015074">
    <property type="term" value="P:DNA integration"/>
    <property type="evidence" value="ECO:0007669"/>
    <property type="project" value="InterPro"/>
</dbReference>
<dbReference type="SUPFAM" id="SSF56349">
    <property type="entry name" value="DNA breaking-rejoining enzymes"/>
    <property type="match status" value="1"/>
</dbReference>
<accession>A0A5T2QX42</accession>
<protein>
    <submittedName>
        <fullName evidence="3">Integrase</fullName>
    </submittedName>
</protein>
<gene>
    <name evidence="3" type="ORF">EOF35_10335</name>
</gene>
<keyword evidence="1" id="KW-0233">DNA recombination</keyword>
<proteinExistence type="predicted"/>